<dbReference type="SUPFAM" id="SSF81301">
    <property type="entry name" value="Nucleotidyltransferase"/>
    <property type="match status" value="1"/>
</dbReference>
<dbReference type="GO" id="GO:0008728">
    <property type="term" value="F:GTP diphosphokinase activity"/>
    <property type="evidence" value="ECO:0007669"/>
    <property type="project" value="TreeGrafter"/>
</dbReference>
<comment type="similarity">
    <text evidence="5">Belongs to the relA/spoT family.</text>
</comment>
<dbReference type="FunFam" id="3.30.460.10:FF:000001">
    <property type="entry name" value="GTP pyrophosphokinase RelA"/>
    <property type="match status" value="1"/>
</dbReference>
<dbReference type="SUPFAM" id="SSF109604">
    <property type="entry name" value="HD-domain/PDEase-like"/>
    <property type="match status" value="1"/>
</dbReference>
<dbReference type="UniPathway" id="UPA00908">
    <property type="reaction ID" value="UER00886"/>
</dbReference>
<dbReference type="SMART" id="SM00954">
    <property type="entry name" value="RelA_SpoT"/>
    <property type="match status" value="1"/>
</dbReference>
<dbReference type="GO" id="GO:0005886">
    <property type="term" value="C:plasma membrane"/>
    <property type="evidence" value="ECO:0007669"/>
    <property type="project" value="TreeGrafter"/>
</dbReference>
<dbReference type="CDD" id="cd01668">
    <property type="entry name" value="TGS_RSH"/>
    <property type="match status" value="1"/>
</dbReference>
<dbReference type="Proteomes" id="UP000009145">
    <property type="component" value="Chromosome"/>
</dbReference>
<comment type="catalytic activity">
    <reaction evidence="4">
        <text>guanosine 3',5'-bis(diphosphate) + H2O = GDP + diphosphate + H(+)</text>
        <dbReference type="Rhea" id="RHEA:14253"/>
        <dbReference type="ChEBI" id="CHEBI:15377"/>
        <dbReference type="ChEBI" id="CHEBI:15378"/>
        <dbReference type="ChEBI" id="CHEBI:33019"/>
        <dbReference type="ChEBI" id="CHEBI:58189"/>
        <dbReference type="ChEBI" id="CHEBI:77828"/>
        <dbReference type="EC" id="3.1.7.2"/>
    </reaction>
</comment>
<dbReference type="Pfam" id="PF13291">
    <property type="entry name" value="ACT_4"/>
    <property type="match status" value="1"/>
</dbReference>
<dbReference type="PANTHER" id="PTHR21262:SF36">
    <property type="entry name" value="BIFUNCTIONAL (P)PPGPP SYNTHASE_HYDROLASE SPOT"/>
    <property type="match status" value="1"/>
</dbReference>
<keyword evidence="1 9" id="KW-0378">Hydrolase</keyword>
<dbReference type="InterPro" id="IPR043519">
    <property type="entry name" value="NT_sf"/>
</dbReference>
<dbReference type="GO" id="GO:0015970">
    <property type="term" value="P:guanosine tetraphosphate biosynthetic process"/>
    <property type="evidence" value="ECO:0007669"/>
    <property type="project" value="UniProtKB-UniPathway"/>
</dbReference>
<dbReference type="InterPro" id="IPR007685">
    <property type="entry name" value="RelA_SpoT"/>
</dbReference>
<dbReference type="Gene3D" id="3.30.70.260">
    <property type="match status" value="1"/>
</dbReference>
<dbReference type="EMBL" id="CP003380">
    <property type="protein sequence ID" value="AFJ02475.1"/>
    <property type="molecule type" value="Genomic_DNA"/>
</dbReference>
<dbReference type="GO" id="GO:0016301">
    <property type="term" value="F:kinase activity"/>
    <property type="evidence" value="ECO:0007669"/>
    <property type="project" value="UniProtKB-KW"/>
</dbReference>
<keyword evidence="9" id="KW-0418">Kinase</keyword>
<dbReference type="InterPro" id="IPR033655">
    <property type="entry name" value="TGS_RelA/SpoT"/>
</dbReference>
<keyword evidence="10" id="KW-1185">Reference proteome</keyword>
<reference evidence="9 10" key="1">
    <citation type="journal article" date="2012" name="J. Bacteriol.">
        <title>Complete genome sequences of Methylophaga sp. strain JAM1 and Methylophaga sp. strain JAM7.</title>
        <authorList>
            <person name="Villeneuve C."/>
            <person name="Martineau C."/>
            <person name="Mauffrey F."/>
            <person name="Villemur R."/>
        </authorList>
    </citation>
    <scope>NUCLEOTIDE SEQUENCE [LARGE SCALE GENOMIC DNA]</scope>
    <source>
        <strain evidence="9 10">JAM7</strain>
    </source>
</reference>
<feature type="domain" description="TGS" evidence="8">
    <location>
        <begin position="410"/>
        <end position="471"/>
    </location>
</feature>
<dbReference type="InterPro" id="IPR012676">
    <property type="entry name" value="TGS-like"/>
</dbReference>
<dbReference type="FunFam" id="3.10.20.30:FF:000002">
    <property type="entry name" value="GTP pyrophosphokinase (RelA/SpoT)"/>
    <property type="match status" value="1"/>
</dbReference>
<dbReference type="PROSITE" id="PS51880">
    <property type="entry name" value="TGS"/>
    <property type="match status" value="1"/>
</dbReference>
<proteinExistence type="inferred from homology"/>
<dbReference type="PROSITE" id="PS51671">
    <property type="entry name" value="ACT"/>
    <property type="match status" value="1"/>
</dbReference>
<evidence type="ECO:0000259" key="7">
    <source>
        <dbReference type="PROSITE" id="PS51831"/>
    </source>
</evidence>
<sequence length="723" mass="81185">MSAKPTVATELDFIQESEPRLTIDDLCFATANYLEPAQVEAIRRAYHYADNCHEGQTRRSGERYITHPLAVAHVLAMMHMDYECIMAGLLHDVIEDTPAARADVAIEFGDTVAELVEGVTKLAKAAFENSNQSPVEKQAENLRKMLLAMSRDIRVIIVKLADRLHNMRTLGHLRPDKRRRIANETLEIYAPIAQRLGMNLMRCELEDLGFHVLHPIRYRVLTDAVRKARGNRKEIVTQITSSILNRMEQEGLTADIQGREKNLYSIYKKMWSKQLSFSEVMDVYAFRIIVDDVDACYRMLGVVHNLYKPVQGKFKDYIAIPKANGYQSLHTVLFGPYGVPIEVQIRSRDMDHLAEAGVAAHWLYKSGESGGNTLADRKARQWLQGILEMQKSSGDSEEFLENLRMDLFPDEIYVSTPKGEILTLPRGASAVDFAYAVHSDVGNSCVAARVGRNVVPLSSQLETGQSVEIITSPTAHPNPAWLNFVVTPKARTNIRQYLKNLQEEEAITLGQRLLNKHLVAFSTAMENISTKRINAVVKEFEAPNFDVVLRDIGLGNHAALLVAQKLVHSETPDKEPHALLIAGTEGMVVSFGRCCHPIPGDPIHGYVSTGRGIIIHQLSCKNISHLRVQNEKWLDVAWASDISRVFPVELMVHVKNQRGVLATVAAVVSEADSNIDNVVVDERDGGYSDLRLTIEVYSRQHLARVIRRLRLLEMVERISRINS</sequence>
<dbReference type="AlphaFoldDB" id="I1YHT2"/>
<dbReference type="HOGENOM" id="CLU_012300_3_0_6"/>
<evidence type="ECO:0000259" key="8">
    <source>
        <dbReference type="PROSITE" id="PS51880"/>
    </source>
</evidence>
<comment type="pathway">
    <text evidence="2">Purine metabolism; ppGpp biosynthesis; ppGpp from GDP: step 1/1.</text>
</comment>
<dbReference type="EC" id="3.1.7.2" evidence="3"/>
<organism evidence="9 10">
    <name type="scientific">Methylophaga frappieri (strain ATCC BAA-2434 / DSM 25690 / JAM7)</name>
    <dbReference type="NCBI Taxonomy" id="754477"/>
    <lineage>
        <taxon>Bacteria</taxon>
        <taxon>Pseudomonadati</taxon>
        <taxon>Pseudomonadota</taxon>
        <taxon>Gammaproteobacteria</taxon>
        <taxon>Thiotrichales</taxon>
        <taxon>Piscirickettsiaceae</taxon>
        <taxon>Methylophaga</taxon>
    </lineage>
</organism>
<dbReference type="Gene3D" id="3.10.20.30">
    <property type="match status" value="1"/>
</dbReference>
<dbReference type="Pfam" id="PF04607">
    <property type="entry name" value="RelA_SpoT"/>
    <property type="match status" value="1"/>
</dbReference>
<dbReference type="GO" id="GO:0015949">
    <property type="term" value="P:nucleobase-containing small molecule interconversion"/>
    <property type="evidence" value="ECO:0007669"/>
    <property type="project" value="UniProtKB-ARBA"/>
</dbReference>
<dbReference type="CDD" id="cd05399">
    <property type="entry name" value="NT_Rel-Spo_like"/>
    <property type="match status" value="1"/>
</dbReference>
<dbReference type="Gene3D" id="1.10.3210.10">
    <property type="entry name" value="Hypothetical protein af1432"/>
    <property type="match status" value="1"/>
</dbReference>
<evidence type="ECO:0000313" key="10">
    <source>
        <dbReference type="Proteomes" id="UP000009145"/>
    </source>
</evidence>
<dbReference type="GO" id="GO:0008893">
    <property type="term" value="F:guanosine-3',5'-bis(diphosphate) 3'-diphosphatase activity"/>
    <property type="evidence" value="ECO:0007669"/>
    <property type="project" value="UniProtKB-EC"/>
</dbReference>
<dbReference type="InterPro" id="IPR012675">
    <property type="entry name" value="Beta-grasp_dom_sf"/>
</dbReference>
<dbReference type="PANTHER" id="PTHR21262">
    <property type="entry name" value="GUANOSINE-3',5'-BIS DIPHOSPHATE 3'-PYROPHOSPHOHYDROLASE"/>
    <property type="match status" value="1"/>
</dbReference>
<evidence type="ECO:0000256" key="3">
    <source>
        <dbReference type="ARBA" id="ARBA00024387"/>
    </source>
</evidence>
<dbReference type="Pfam" id="PF19296">
    <property type="entry name" value="RelA_AH_RIS"/>
    <property type="match status" value="1"/>
</dbReference>
<dbReference type="GO" id="GO:0042594">
    <property type="term" value="P:response to starvation"/>
    <property type="evidence" value="ECO:0007669"/>
    <property type="project" value="TreeGrafter"/>
</dbReference>
<feature type="domain" description="ACT" evidence="6">
    <location>
        <begin position="649"/>
        <end position="723"/>
    </location>
</feature>
<dbReference type="CDD" id="cd04876">
    <property type="entry name" value="ACT_RelA-SpoT"/>
    <property type="match status" value="1"/>
</dbReference>
<evidence type="ECO:0000259" key="6">
    <source>
        <dbReference type="PROSITE" id="PS51671"/>
    </source>
</evidence>
<dbReference type="InterPro" id="IPR003607">
    <property type="entry name" value="HD/PDEase_dom"/>
</dbReference>
<dbReference type="FunFam" id="1.10.3210.10:FF:000001">
    <property type="entry name" value="GTP pyrophosphokinase RelA"/>
    <property type="match status" value="1"/>
</dbReference>
<evidence type="ECO:0000313" key="9">
    <source>
        <dbReference type="EMBL" id="AFJ02475.1"/>
    </source>
</evidence>
<dbReference type="NCBIfam" id="TIGR00691">
    <property type="entry name" value="spoT_relA"/>
    <property type="match status" value="1"/>
</dbReference>
<dbReference type="Pfam" id="PF02824">
    <property type="entry name" value="TGS"/>
    <property type="match status" value="1"/>
</dbReference>
<protein>
    <recommendedName>
        <fullName evidence="3">guanosine-3',5'-bis(diphosphate) 3'-diphosphatase</fullName>
        <ecNumber evidence="3">3.1.7.2</ecNumber>
    </recommendedName>
</protein>
<evidence type="ECO:0000256" key="5">
    <source>
        <dbReference type="RuleBase" id="RU003847"/>
    </source>
</evidence>
<dbReference type="eggNOG" id="COG0317">
    <property type="taxonomic scope" value="Bacteria"/>
</dbReference>
<dbReference type="InterPro" id="IPR004811">
    <property type="entry name" value="RelA/Spo_fam"/>
</dbReference>
<dbReference type="SUPFAM" id="SSF81271">
    <property type="entry name" value="TGS-like"/>
    <property type="match status" value="1"/>
</dbReference>
<dbReference type="CDD" id="cd00077">
    <property type="entry name" value="HDc"/>
    <property type="match status" value="1"/>
</dbReference>
<dbReference type="PATRIC" id="fig|754477.3.peg.1306"/>
<dbReference type="InterPro" id="IPR045865">
    <property type="entry name" value="ACT-like_dom_sf"/>
</dbReference>
<name>I1YHT2_METFJ</name>
<dbReference type="InterPro" id="IPR002912">
    <property type="entry name" value="ACT_dom"/>
</dbReference>
<comment type="function">
    <text evidence="5">In eubacteria ppGpp (guanosine 3'-diphosphate 5'-diphosphate) is a mediator of the stringent response that coordinates a variety of cellular activities in response to changes in nutritional abundance.</text>
</comment>
<accession>I1YHT2</accession>
<dbReference type="Pfam" id="PF13328">
    <property type="entry name" value="HD_4"/>
    <property type="match status" value="1"/>
</dbReference>
<dbReference type="InterPro" id="IPR045600">
    <property type="entry name" value="RelA/SpoT_AH_RIS"/>
</dbReference>
<gene>
    <name evidence="9" type="ordered locus">Q7C_1325</name>
</gene>
<evidence type="ECO:0000256" key="1">
    <source>
        <dbReference type="ARBA" id="ARBA00022801"/>
    </source>
</evidence>
<dbReference type="OrthoDB" id="9805041at2"/>
<dbReference type="InterPro" id="IPR006674">
    <property type="entry name" value="HD_domain"/>
</dbReference>
<evidence type="ECO:0000256" key="4">
    <source>
        <dbReference type="ARBA" id="ARBA00047968"/>
    </source>
</evidence>
<dbReference type="SMART" id="SM00471">
    <property type="entry name" value="HDc"/>
    <property type="match status" value="1"/>
</dbReference>
<dbReference type="Gene3D" id="3.30.460.10">
    <property type="entry name" value="Beta Polymerase, domain 2"/>
    <property type="match status" value="1"/>
</dbReference>
<keyword evidence="9" id="KW-0808">Transferase</keyword>
<dbReference type="PROSITE" id="PS51831">
    <property type="entry name" value="HD"/>
    <property type="match status" value="1"/>
</dbReference>
<evidence type="ECO:0000256" key="2">
    <source>
        <dbReference type="ARBA" id="ARBA00024329"/>
    </source>
</evidence>
<feature type="domain" description="HD" evidence="7">
    <location>
        <begin position="64"/>
        <end position="167"/>
    </location>
</feature>
<dbReference type="SUPFAM" id="SSF55021">
    <property type="entry name" value="ACT-like"/>
    <property type="match status" value="1"/>
</dbReference>
<dbReference type="STRING" id="754477.Q7C_1325"/>
<dbReference type="InterPro" id="IPR004095">
    <property type="entry name" value="TGS"/>
</dbReference>
<dbReference type="KEGG" id="mec:Q7C_1325"/>